<evidence type="ECO:0000256" key="1">
    <source>
        <dbReference type="ARBA" id="ARBA00001946"/>
    </source>
</evidence>
<dbReference type="InterPro" id="IPR006439">
    <property type="entry name" value="HAD-SF_hydro_IA"/>
</dbReference>
<evidence type="ECO:0000256" key="4">
    <source>
        <dbReference type="ARBA" id="ARBA00022801"/>
    </source>
</evidence>
<evidence type="ECO:0000313" key="8">
    <source>
        <dbReference type="Proteomes" id="UP000433181"/>
    </source>
</evidence>
<name>A0A6I2UAX1_9FIRM</name>
<dbReference type="SFLD" id="SFLDS00003">
    <property type="entry name" value="Haloacid_Dehalogenase"/>
    <property type="match status" value="1"/>
</dbReference>
<dbReference type="Proteomes" id="UP000433181">
    <property type="component" value="Unassembled WGS sequence"/>
</dbReference>
<reference evidence="7 8" key="1">
    <citation type="submission" date="2019-08" db="EMBL/GenBank/DDBJ databases">
        <title>In-depth cultivation of the pig gut microbiome towards novel bacterial diversity and tailored functional studies.</title>
        <authorList>
            <person name="Wylensek D."/>
            <person name="Hitch T.C.A."/>
            <person name="Clavel T."/>
        </authorList>
    </citation>
    <scope>NUCLEOTIDE SEQUENCE [LARGE SCALE GENOMIC DNA]</scope>
    <source>
        <strain evidence="7 8">WCA-693-APC-5D-A</strain>
    </source>
</reference>
<dbReference type="InterPro" id="IPR041492">
    <property type="entry name" value="HAD_2"/>
</dbReference>
<dbReference type="EMBL" id="VUNR01000010">
    <property type="protein sequence ID" value="MSU08663.1"/>
    <property type="molecule type" value="Genomic_DNA"/>
</dbReference>
<evidence type="ECO:0000256" key="5">
    <source>
        <dbReference type="ARBA" id="ARBA00022842"/>
    </source>
</evidence>
<organism evidence="7 8">
    <name type="scientific">Anaerovibrio slackiae</name>
    <dbReference type="NCBI Taxonomy" id="2652309"/>
    <lineage>
        <taxon>Bacteria</taxon>
        <taxon>Bacillati</taxon>
        <taxon>Bacillota</taxon>
        <taxon>Negativicutes</taxon>
        <taxon>Selenomonadales</taxon>
        <taxon>Selenomonadaceae</taxon>
        <taxon>Anaerovibrio</taxon>
    </lineage>
</organism>
<gene>
    <name evidence="7" type="ORF">FYJ84_06665</name>
</gene>
<keyword evidence="4 7" id="KW-0378">Hydrolase</keyword>
<dbReference type="AlphaFoldDB" id="A0A6I2UAX1"/>
<dbReference type="NCBIfam" id="TIGR01509">
    <property type="entry name" value="HAD-SF-IA-v3"/>
    <property type="match status" value="1"/>
</dbReference>
<dbReference type="NCBIfam" id="TIGR01549">
    <property type="entry name" value="HAD-SF-IA-v1"/>
    <property type="match status" value="1"/>
</dbReference>
<protein>
    <submittedName>
        <fullName evidence="7">HAD-IA family hydrolase</fullName>
    </submittedName>
</protein>
<keyword evidence="6" id="KW-0119">Carbohydrate metabolism</keyword>
<proteinExistence type="inferred from homology"/>
<dbReference type="SFLD" id="SFLDG01135">
    <property type="entry name" value="C1.5.6:_HAD__Beta-PGM__Phospha"/>
    <property type="match status" value="1"/>
</dbReference>
<evidence type="ECO:0000256" key="3">
    <source>
        <dbReference type="ARBA" id="ARBA00022723"/>
    </source>
</evidence>
<comment type="similarity">
    <text evidence="2">Belongs to the HAD-like hydrolase superfamily. CbbY/CbbZ/Gph/YieH family.</text>
</comment>
<dbReference type="PANTHER" id="PTHR46193:SF18">
    <property type="entry name" value="HEXITOL PHOSPHATASE B"/>
    <property type="match status" value="1"/>
</dbReference>
<keyword evidence="3" id="KW-0479">Metal-binding</keyword>
<dbReference type="GO" id="GO:0016787">
    <property type="term" value="F:hydrolase activity"/>
    <property type="evidence" value="ECO:0007669"/>
    <property type="project" value="UniProtKB-KW"/>
</dbReference>
<dbReference type="SFLD" id="SFLDG01129">
    <property type="entry name" value="C1.5:_HAD__Beta-PGM__Phosphata"/>
    <property type="match status" value="1"/>
</dbReference>
<evidence type="ECO:0000313" key="7">
    <source>
        <dbReference type="EMBL" id="MSU08663.1"/>
    </source>
</evidence>
<sequence>MEEKAFIFDMDGVIIDSENLHSVTKVQAIRSFGVEVSEADLNLQSYVGRSAKSFFSDVLAKYPELGDDWEVLAKKKHELYQKILREAPDLKPIDGIPELLARLKEKGYKIGLGSSSIMANVQLVLNRFGIIDYFDAIAAGSEVEHAKPAPDVYLLAASRLGVAPENCTVVEDAAAGIAAAKAAGMRCIAVRNPNSGTQDFSQADVVIDRYDEIKL</sequence>
<dbReference type="InterPro" id="IPR023214">
    <property type="entry name" value="HAD_sf"/>
</dbReference>
<keyword evidence="8" id="KW-1185">Reference proteome</keyword>
<dbReference type="InterPro" id="IPR036412">
    <property type="entry name" value="HAD-like_sf"/>
</dbReference>
<evidence type="ECO:0000256" key="2">
    <source>
        <dbReference type="ARBA" id="ARBA00006171"/>
    </source>
</evidence>
<dbReference type="InterPro" id="IPR023198">
    <property type="entry name" value="PGP-like_dom2"/>
</dbReference>
<evidence type="ECO:0000256" key="6">
    <source>
        <dbReference type="ARBA" id="ARBA00023277"/>
    </source>
</evidence>
<accession>A0A6I2UAX1</accession>
<dbReference type="GO" id="GO:0046872">
    <property type="term" value="F:metal ion binding"/>
    <property type="evidence" value="ECO:0007669"/>
    <property type="project" value="UniProtKB-KW"/>
</dbReference>
<dbReference type="PANTHER" id="PTHR46193">
    <property type="entry name" value="6-PHOSPHOGLUCONATE PHOSPHATASE"/>
    <property type="match status" value="1"/>
</dbReference>
<comment type="cofactor">
    <cofactor evidence="1">
        <name>Mg(2+)</name>
        <dbReference type="ChEBI" id="CHEBI:18420"/>
    </cofactor>
</comment>
<dbReference type="Gene3D" id="1.10.150.240">
    <property type="entry name" value="Putative phosphatase, domain 2"/>
    <property type="match status" value="1"/>
</dbReference>
<keyword evidence="5" id="KW-0460">Magnesium</keyword>
<dbReference type="FunFam" id="3.40.50.1000:FF:000036">
    <property type="entry name" value="HAD family hydrolase"/>
    <property type="match status" value="1"/>
</dbReference>
<dbReference type="InterPro" id="IPR051600">
    <property type="entry name" value="Beta-PGM-like"/>
</dbReference>
<dbReference type="SUPFAM" id="SSF56784">
    <property type="entry name" value="HAD-like"/>
    <property type="match status" value="1"/>
</dbReference>
<comment type="caution">
    <text evidence="7">The sequence shown here is derived from an EMBL/GenBank/DDBJ whole genome shotgun (WGS) entry which is preliminary data.</text>
</comment>
<dbReference type="PRINTS" id="PR00413">
    <property type="entry name" value="HADHALOGNASE"/>
</dbReference>
<dbReference type="Gene3D" id="3.40.50.1000">
    <property type="entry name" value="HAD superfamily/HAD-like"/>
    <property type="match status" value="1"/>
</dbReference>
<dbReference type="Pfam" id="PF13419">
    <property type="entry name" value="HAD_2"/>
    <property type="match status" value="1"/>
</dbReference>